<accession>A0A952FQA2</accession>
<protein>
    <submittedName>
        <fullName evidence="2">P1 family peptidase</fullName>
    </submittedName>
</protein>
<name>A0A952FQA2_9PROT</name>
<dbReference type="Pfam" id="PF03576">
    <property type="entry name" value="Peptidase_S58"/>
    <property type="match status" value="1"/>
</dbReference>
<dbReference type="InterPro" id="IPR016117">
    <property type="entry name" value="ArgJ-like_dom_sf"/>
</dbReference>
<evidence type="ECO:0000313" key="2">
    <source>
        <dbReference type="EMBL" id="MBW8729327.1"/>
    </source>
</evidence>
<evidence type="ECO:0000313" key="3">
    <source>
        <dbReference type="Proteomes" id="UP000700706"/>
    </source>
</evidence>
<gene>
    <name evidence="2" type="ORF">JF625_29775</name>
</gene>
<dbReference type="InterPro" id="IPR005321">
    <property type="entry name" value="Peptidase_S58_DmpA"/>
</dbReference>
<comment type="similarity">
    <text evidence="1">Belongs to the peptidase S58 family.</text>
</comment>
<dbReference type="CDD" id="cd02252">
    <property type="entry name" value="nylC_like"/>
    <property type="match status" value="1"/>
</dbReference>
<dbReference type="GO" id="GO:0004177">
    <property type="term" value="F:aminopeptidase activity"/>
    <property type="evidence" value="ECO:0007669"/>
    <property type="project" value="TreeGrafter"/>
</dbReference>
<comment type="caution">
    <text evidence="2">The sequence shown here is derived from an EMBL/GenBank/DDBJ whole genome shotgun (WGS) entry which is preliminary data.</text>
</comment>
<proteinExistence type="inferred from homology"/>
<dbReference type="SUPFAM" id="SSF56266">
    <property type="entry name" value="DmpA/ArgJ-like"/>
    <property type="match status" value="1"/>
</dbReference>
<dbReference type="Gene3D" id="3.60.70.12">
    <property type="entry name" value="L-amino peptidase D-ALA esterase/amidase"/>
    <property type="match status" value="1"/>
</dbReference>
<organism evidence="2 3">
    <name type="scientific">Inquilinus limosus</name>
    <dbReference type="NCBI Taxonomy" id="171674"/>
    <lineage>
        <taxon>Bacteria</taxon>
        <taxon>Pseudomonadati</taxon>
        <taxon>Pseudomonadota</taxon>
        <taxon>Alphaproteobacteria</taxon>
        <taxon>Rhodospirillales</taxon>
        <taxon>Rhodospirillaceae</taxon>
        <taxon>Inquilinus</taxon>
    </lineage>
</organism>
<dbReference type="AlphaFoldDB" id="A0A952FQA2"/>
<evidence type="ECO:0000256" key="1">
    <source>
        <dbReference type="ARBA" id="ARBA00007068"/>
    </source>
</evidence>
<sequence length="338" mass="34163">MTIRPGPRNSITDIAGLLVGQAEDLAARSGVTVLLPEMRCTGAVDVRGGAPGTRDTDALDPTCLVEAIDAVVLSGGSVHGLEAASGVVAWLAARGRGHPVGNLRVPIVPAAILFDLANGGDKGWGETPPYRALALAACDAAGAEVRQGNAGAGTGAKTATCKGGLGTASAIDPETGVTIGALVAANPIGAVTMPDGIFWAWPFEQDGEFGGPHRPTGPAGPEPVLFRHPAAEPVAGGNTTIGIVAVDAALTKAEAQRLAIMAQDGLARAIRPVHTPMDGDTVFALATGAVTLPEPRAVALARIGAIAADCVARAIARGVWHAETLGQHQGWREKYGRP</sequence>
<dbReference type="EMBL" id="JAEKLZ010000517">
    <property type="protein sequence ID" value="MBW8729327.1"/>
    <property type="molecule type" value="Genomic_DNA"/>
</dbReference>
<reference evidence="2" key="1">
    <citation type="submission" date="2020-06" db="EMBL/GenBank/DDBJ databases">
        <title>Stable isotope informed genome-resolved metagenomics uncovers potential trophic interactions in rhizosphere soil.</title>
        <authorList>
            <person name="Starr E.P."/>
            <person name="Shi S."/>
            <person name="Blazewicz S.J."/>
            <person name="Koch B.J."/>
            <person name="Probst A.J."/>
            <person name="Hungate B.A."/>
            <person name="Pett-Ridge J."/>
            <person name="Firestone M.K."/>
            <person name="Banfield J.F."/>
        </authorList>
    </citation>
    <scope>NUCLEOTIDE SEQUENCE</scope>
    <source>
        <strain evidence="2">YM_69_17</strain>
    </source>
</reference>
<dbReference type="PANTHER" id="PTHR36512">
    <property type="entry name" value="D-AMINOPEPTIDASE"/>
    <property type="match status" value="1"/>
</dbReference>
<dbReference type="Proteomes" id="UP000700706">
    <property type="component" value="Unassembled WGS sequence"/>
</dbReference>
<dbReference type="PANTHER" id="PTHR36512:SF3">
    <property type="entry name" value="BLR5678 PROTEIN"/>
    <property type="match status" value="1"/>
</dbReference>